<organism evidence="9 10">
    <name type="scientific">Kockovaella imperatae</name>
    <dbReference type="NCBI Taxonomy" id="4999"/>
    <lineage>
        <taxon>Eukaryota</taxon>
        <taxon>Fungi</taxon>
        <taxon>Dikarya</taxon>
        <taxon>Basidiomycota</taxon>
        <taxon>Agaricomycotina</taxon>
        <taxon>Tremellomycetes</taxon>
        <taxon>Tremellales</taxon>
        <taxon>Cuniculitremaceae</taxon>
        <taxon>Kockovaella</taxon>
    </lineage>
</organism>
<keyword evidence="3 6" id="KW-0863">Zinc-finger</keyword>
<evidence type="ECO:0000256" key="5">
    <source>
        <dbReference type="ARBA" id="ARBA00039490"/>
    </source>
</evidence>
<accession>A0A1Y1UMT1</accession>
<dbReference type="STRING" id="4999.A0A1Y1UMT1"/>
<dbReference type="FunFam" id="3.30.160.60:FF:000340">
    <property type="entry name" value="zinc finger protein 473 isoform X1"/>
    <property type="match status" value="1"/>
</dbReference>
<keyword evidence="4" id="KW-0862">Zinc</keyword>
<dbReference type="GO" id="GO:0005634">
    <property type="term" value="C:nucleus"/>
    <property type="evidence" value="ECO:0007669"/>
    <property type="project" value="UniProtKB-ARBA"/>
</dbReference>
<sequence length="294" mass="32995">MSAFEPPQHQRSYSYPNPSLPPFSNLSQQTPHTINLHTPPLKKSSIMPSLDGGAASLQSAGTTTLPLLQPMDFSRYTTLYNTPTATQLAHQISHDRFQSNGNRADETPPTHHATLPSTPTEPTCASAHPTSLVESYLFAPQPKQHFAQILTWPQHHLEESREFITPSKINQGFTPLTLGNDLPLEAFPRSHTYSQPQTQGVPDYMGNMMRFEPIDEEEAAREAHLLKTRKHVCVVCNKRFNRPSSLSTHMAVHTGAKHPYTRPEARSDISVSRNIFRTHVKTSDILVMEFITFP</sequence>
<evidence type="ECO:0000256" key="4">
    <source>
        <dbReference type="ARBA" id="ARBA00022833"/>
    </source>
</evidence>
<dbReference type="InterPro" id="IPR013087">
    <property type="entry name" value="Znf_C2H2_type"/>
</dbReference>
<dbReference type="GeneID" id="33559796"/>
<feature type="region of interest" description="Disordered" evidence="7">
    <location>
        <begin position="98"/>
        <end position="127"/>
    </location>
</feature>
<proteinExistence type="predicted"/>
<evidence type="ECO:0000313" key="10">
    <source>
        <dbReference type="Proteomes" id="UP000193218"/>
    </source>
</evidence>
<evidence type="ECO:0000256" key="2">
    <source>
        <dbReference type="ARBA" id="ARBA00022737"/>
    </source>
</evidence>
<feature type="compositionally biased region" description="Low complexity" evidence="7">
    <location>
        <begin position="12"/>
        <end position="27"/>
    </location>
</feature>
<evidence type="ECO:0000256" key="6">
    <source>
        <dbReference type="PROSITE-ProRule" id="PRU00042"/>
    </source>
</evidence>
<feature type="compositionally biased region" description="Basic and acidic residues" evidence="7">
    <location>
        <begin position="98"/>
        <end position="109"/>
    </location>
</feature>
<dbReference type="SUPFAM" id="SSF57667">
    <property type="entry name" value="beta-beta-alpha zinc fingers"/>
    <property type="match status" value="1"/>
</dbReference>
<dbReference type="PROSITE" id="PS50157">
    <property type="entry name" value="ZINC_FINGER_C2H2_2"/>
    <property type="match status" value="1"/>
</dbReference>
<evidence type="ECO:0000256" key="1">
    <source>
        <dbReference type="ARBA" id="ARBA00022723"/>
    </source>
</evidence>
<evidence type="ECO:0000259" key="8">
    <source>
        <dbReference type="PROSITE" id="PS50157"/>
    </source>
</evidence>
<dbReference type="RefSeq" id="XP_021873224.1">
    <property type="nucleotide sequence ID" value="XM_022017987.1"/>
</dbReference>
<dbReference type="PROSITE" id="PS00028">
    <property type="entry name" value="ZINC_FINGER_C2H2_1"/>
    <property type="match status" value="1"/>
</dbReference>
<keyword evidence="1" id="KW-0479">Metal-binding</keyword>
<dbReference type="GO" id="GO:0008270">
    <property type="term" value="F:zinc ion binding"/>
    <property type="evidence" value="ECO:0007669"/>
    <property type="project" value="UniProtKB-KW"/>
</dbReference>
<keyword evidence="10" id="KW-1185">Reference proteome</keyword>
<dbReference type="Gene3D" id="3.30.160.60">
    <property type="entry name" value="Classic Zinc Finger"/>
    <property type="match status" value="1"/>
</dbReference>
<reference evidence="9 10" key="1">
    <citation type="submission" date="2017-03" db="EMBL/GenBank/DDBJ databases">
        <title>Widespread Adenine N6-methylation of Active Genes in Fungi.</title>
        <authorList>
            <consortium name="DOE Joint Genome Institute"/>
            <person name="Mondo S.J."/>
            <person name="Dannebaum R.O."/>
            <person name="Kuo R.C."/>
            <person name="Louie K.B."/>
            <person name="Bewick A.J."/>
            <person name="Labutti K."/>
            <person name="Haridas S."/>
            <person name="Kuo A."/>
            <person name="Salamov A."/>
            <person name="Ahrendt S.R."/>
            <person name="Lau R."/>
            <person name="Bowen B.P."/>
            <person name="Lipzen A."/>
            <person name="Sullivan W."/>
            <person name="Andreopoulos W.B."/>
            <person name="Clum A."/>
            <person name="Lindquist E."/>
            <person name="Daum C."/>
            <person name="Northen T.R."/>
            <person name="Ramamoorthy G."/>
            <person name="Schmitz R.J."/>
            <person name="Gryganskyi A."/>
            <person name="Culley D."/>
            <person name="Magnuson J."/>
            <person name="James T.Y."/>
            <person name="O'Malley M.A."/>
            <person name="Stajich J.E."/>
            <person name="Spatafora J.W."/>
            <person name="Visel A."/>
            <person name="Grigoriev I.V."/>
        </authorList>
    </citation>
    <scope>NUCLEOTIDE SEQUENCE [LARGE SCALE GENOMIC DNA]</scope>
    <source>
        <strain evidence="9 10">NRRL Y-17943</strain>
    </source>
</reference>
<dbReference type="OrthoDB" id="6077919at2759"/>
<dbReference type="Proteomes" id="UP000193218">
    <property type="component" value="Unassembled WGS sequence"/>
</dbReference>
<keyword evidence="2" id="KW-0677">Repeat</keyword>
<dbReference type="InParanoid" id="A0A1Y1UMT1"/>
<feature type="domain" description="C2H2-type" evidence="8">
    <location>
        <begin position="231"/>
        <end position="258"/>
    </location>
</feature>
<dbReference type="InterPro" id="IPR036236">
    <property type="entry name" value="Znf_C2H2_sf"/>
</dbReference>
<evidence type="ECO:0000256" key="3">
    <source>
        <dbReference type="ARBA" id="ARBA00022771"/>
    </source>
</evidence>
<dbReference type="EMBL" id="NBSH01000003">
    <property type="protein sequence ID" value="ORX39361.1"/>
    <property type="molecule type" value="Genomic_DNA"/>
</dbReference>
<dbReference type="SMART" id="SM00355">
    <property type="entry name" value="ZnF_C2H2"/>
    <property type="match status" value="1"/>
</dbReference>
<evidence type="ECO:0000313" key="9">
    <source>
        <dbReference type="EMBL" id="ORX39361.1"/>
    </source>
</evidence>
<name>A0A1Y1UMT1_9TREE</name>
<feature type="compositionally biased region" description="Polar residues" evidence="7">
    <location>
        <begin position="115"/>
        <end position="127"/>
    </location>
</feature>
<protein>
    <recommendedName>
        <fullName evidence="5">pH-response transcription factor pacC/RIM101</fullName>
    </recommendedName>
</protein>
<evidence type="ECO:0000256" key="7">
    <source>
        <dbReference type="SAM" id="MobiDB-lite"/>
    </source>
</evidence>
<comment type="caution">
    <text evidence="9">The sequence shown here is derived from an EMBL/GenBank/DDBJ whole genome shotgun (WGS) entry which is preliminary data.</text>
</comment>
<feature type="region of interest" description="Disordered" evidence="7">
    <location>
        <begin position="1"/>
        <end position="35"/>
    </location>
</feature>
<dbReference type="AlphaFoldDB" id="A0A1Y1UMT1"/>
<gene>
    <name evidence="9" type="ORF">BD324DRAFT_649437</name>
</gene>